<gene>
    <name evidence="1" type="ORF">PU02_1029</name>
</gene>
<accession>A0A0M4LJ85</accession>
<dbReference type="Proteomes" id="UP000057213">
    <property type="component" value="Chromosome"/>
</dbReference>
<name>A0A0M4LJ85_9HYPH</name>
<organism evidence="1 2">
    <name type="scientific">Bartonella ancashensis</name>
    <dbReference type="NCBI Taxonomy" id="1318743"/>
    <lineage>
        <taxon>Bacteria</taxon>
        <taxon>Pseudomonadati</taxon>
        <taxon>Pseudomonadota</taxon>
        <taxon>Alphaproteobacteria</taxon>
        <taxon>Hyphomicrobiales</taxon>
        <taxon>Bartonellaceae</taxon>
        <taxon>Bartonella</taxon>
    </lineage>
</organism>
<dbReference type="KEGG" id="banc:PU02_1029"/>
<reference evidence="1 2" key="1">
    <citation type="journal article" date="2015" name="Genome Announc.">
        <title>Complete Genome Sequence of Bartonella ancashensis Strain 20.00, Isolated from the Blood of a Patient with Verruga Peruana.</title>
        <authorList>
            <person name="Hang J."/>
            <person name="Mullins K.E."/>
            <person name="Clifford R.J."/>
            <person name="Onmus-Leone F."/>
            <person name="Yang Y."/>
            <person name="Jiang J."/>
            <person name="Leguia M."/>
            <person name="Kasper M.R."/>
            <person name="Maguina C."/>
            <person name="Lesho E.P."/>
            <person name="Jarman R.G."/>
            <person name="Richards A.L."/>
            <person name="Blazes D."/>
        </authorList>
    </citation>
    <scope>NUCLEOTIDE SEQUENCE [LARGE SCALE GENOMIC DNA]</scope>
    <source>
        <strain evidence="1 2">20.00</strain>
    </source>
</reference>
<dbReference type="STRING" id="1318743.PU02_1029"/>
<evidence type="ECO:0000313" key="2">
    <source>
        <dbReference type="Proteomes" id="UP000057213"/>
    </source>
</evidence>
<keyword evidence="2" id="KW-1185">Reference proteome</keyword>
<protein>
    <submittedName>
        <fullName evidence="1">Protein YidD</fullName>
    </submittedName>
</protein>
<dbReference type="AlphaFoldDB" id="A0A0M4LJ85"/>
<evidence type="ECO:0000313" key="1">
    <source>
        <dbReference type="EMBL" id="ALE03843.1"/>
    </source>
</evidence>
<proteinExistence type="predicted"/>
<dbReference type="EMBL" id="CP010401">
    <property type="protein sequence ID" value="ALE03843.1"/>
    <property type="molecule type" value="Genomic_DNA"/>
</dbReference>
<dbReference type="PATRIC" id="fig|1318743.3.peg.1043"/>
<sequence>MGFFRILRCNPFGAHGFDPVPASLAPSCRFYKPWHYWKISAKRHK</sequence>